<feature type="compositionally biased region" description="Polar residues" evidence="1">
    <location>
        <begin position="300"/>
        <end position="314"/>
    </location>
</feature>
<dbReference type="AlphaFoldDB" id="A0A7J6XYA6"/>
<evidence type="ECO:0000313" key="2">
    <source>
        <dbReference type="EMBL" id="KAF5219399.1"/>
    </source>
</evidence>
<dbReference type="Proteomes" id="UP000583944">
    <property type="component" value="Unassembled WGS sequence"/>
</dbReference>
<proteinExistence type="predicted"/>
<feature type="region of interest" description="Disordered" evidence="1">
    <location>
        <begin position="271"/>
        <end position="314"/>
    </location>
</feature>
<sequence>MDDGVESPERPLATSFIESDVVVPSPCVSASAPSRDGSGASRSVLVCDGGVFRFSSTAFRKFAGASGVSSAGYAGTGGVGGDWGALEMSLFTTSLCLFLLSVSSSLSSVPPAFPCLSEMCVFVFGSDFSGAFTMGESDCPGVFVCTDGPLTSEDTSSSELSVSPRDFRPSPSSEREFGGIPPTDREVSNEDIIFPLGPPTTERGSKREFTSGPPREPPSLPALLSPPELPPTAAKPSACPPPPAPHHSTQRAHTSSTRPVIIIAITPVTCVQPSAQTNSNSTQSRSNERQVTEPRHSNKWQHPSSGSAHTPRGS</sequence>
<evidence type="ECO:0000313" key="3">
    <source>
        <dbReference type="Proteomes" id="UP000583944"/>
    </source>
</evidence>
<evidence type="ECO:0000256" key="1">
    <source>
        <dbReference type="SAM" id="MobiDB-lite"/>
    </source>
</evidence>
<name>A0A7J6XYA6_TRYCR</name>
<dbReference type="VEuPathDB" id="TriTrypDB:ECC02_007638"/>
<accession>A0A7J6XYA6</accession>
<feature type="compositionally biased region" description="Basic and acidic residues" evidence="1">
    <location>
        <begin position="286"/>
        <end position="296"/>
    </location>
</feature>
<feature type="compositionally biased region" description="Low complexity" evidence="1">
    <location>
        <begin position="150"/>
        <end position="163"/>
    </location>
</feature>
<organism evidence="2 3">
    <name type="scientific">Trypanosoma cruzi</name>
    <dbReference type="NCBI Taxonomy" id="5693"/>
    <lineage>
        <taxon>Eukaryota</taxon>
        <taxon>Discoba</taxon>
        <taxon>Euglenozoa</taxon>
        <taxon>Kinetoplastea</taxon>
        <taxon>Metakinetoplastina</taxon>
        <taxon>Trypanosomatida</taxon>
        <taxon>Trypanosomatidae</taxon>
        <taxon>Trypanosoma</taxon>
        <taxon>Schizotrypanum</taxon>
    </lineage>
</organism>
<feature type="compositionally biased region" description="Low complexity" evidence="1">
    <location>
        <begin position="274"/>
        <end position="285"/>
    </location>
</feature>
<gene>
    <name evidence="2" type="ORF">ECC02_007638</name>
</gene>
<feature type="compositionally biased region" description="Basic and acidic residues" evidence="1">
    <location>
        <begin position="165"/>
        <end position="188"/>
    </location>
</feature>
<protein>
    <submittedName>
        <fullName evidence="2">Uncharacterized protein</fullName>
    </submittedName>
</protein>
<feature type="compositionally biased region" description="Low complexity" evidence="1">
    <location>
        <begin position="221"/>
        <end position="237"/>
    </location>
</feature>
<dbReference type="EMBL" id="JABDHM010000071">
    <property type="protein sequence ID" value="KAF5219399.1"/>
    <property type="molecule type" value="Genomic_DNA"/>
</dbReference>
<comment type="caution">
    <text evidence="2">The sequence shown here is derived from an EMBL/GenBank/DDBJ whole genome shotgun (WGS) entry which is preliminary data.</text>
</comment>
<feature type="region of interest" description="Disordered" evidence="1">
    <location>
        <begin position="150"/>
        <end position="255"/>
    </location>
</feature>
<reference evidence="2 3" key="1">
    <citation type="journal article" date="2019" name="Genome Biol. Evol.">
        <title>Nanopore Sequencing Significantly Improves Genome Assembly of the Protozoan Parasite Trypanosoma cruzi.</title>
        <authorList>
            <person name="Diaz-Viraque F."/>
            <person name="Pita S."/>
            <person name="Greif G."/>
            <person name="de Souza R.C.M."/>
            <person name="Iraola G."/>
            <person name="Robello C."/>
        </authorList>
    </citation>
    <scope>NUCLEOTIDE SEQUENCE [LARGE SCALE GENOMIC DNA]</scope>
    <source>
        <strain evidence="2 3">Berenice</strain>
    </source>
</reference>